<feature type="domain" description="Catalase core" evidence="14">
    <location>
        <begin position="32"/>
        <end position="419"/>
    </location>
</feature>
<dbReference type="InterPro" id="IPR010582">
    <property type="entry name" value="Catalase_immune_responsive"/>
</dbReference>
<keyword evidence="4 10" id="KW-0479">Metal-binding</keyword>
<dbReference type="EMBL" id="JH598312">
    <property type="status" value="NOT_ANNOTATED_CDS"/>
    <property type="molecule type" value="Genomic_DNA"/>
</dbReference>
<evidence type="ECO:0000256" key="7">
    <source>
        <dbReference type="ARBA" id="ARBA00023324"/>
    </source>
</evidence>
<evidence type="ECO:0000313" key="16">
    <source>
        <dbReference type="Proteomes" id="UP000011713"/>
    </source>
</evidence>
<dbReference type="GO" id="GO:0020037">
    <property type="term" value="F:heme binding"/>
    <property type="evidence" value="ECO:0007669"/>
    <property type="project" value="InterPro"/>
</dbReference>
<evidence type="ECO:0000256" key="1">
    <source>
        <dbReference type="ARBA" id="ARBA00005329"/>
    </source>
</evidence>
<dbReference type="STRING" id="559515.M4BJ21"/>
<reference evidence="15" key="2">
    <citation type="submission" date="2015-06" db="UniProtKB">
        <authorList>
            <consortium name="EnsemblProtists"/>
        </authorList>
    </citation>
    <scope>IDENTIFICATION</scope>
    <source>
        <strain evidence="15">Emoy2</strain>
    </source>
</reference>
<dbReference type="InterPro" id="IPR020835">
    <property type="entry name" value="Catalase_sf"/>
</dbReference>
<dbReference type="SMART" id="SM01060">
    <property type="entry name" value="Catalase"/>
    <property type="match status" value="1"/>
</dbReference>
<keyword evidence="2 11" id="KW-0575">Peroxidase</keyword>
<feature type="active site" evidence="9">
    <location>
        <position position="155"/>
    </location>
</feature>
<keyword evidence="16" id="KW-1185">Reference proteome</keyword>
<evidence type="ECO:0000256" key="9">
    <source>
        <dbReference type="PIRSR" id="PIRSR038928-1"/>
    </source>
</evidence>
<dbReference type="eggNOG" id="KOG0047">
    <property type="taxonomic scope" value="Eukaryota"/>
</dbReference>
<dbReference type="EnsemblProtists" id="HpaT806398">
    <property type="protein sequence ID" value="HpaP806398"/>
    <property type="gene ID" value="HpaG806398"/>
</dbReference>
<dbReference type="PROSITE" id="PS00437">
    <property type="entry name" value="CATALASE_1"/>
    <property type="match status" value="1"/>
</dbReference>
<evidence type="ECO:0000259" key="14">
    <source>
        <dbReference type="SMART" id="SM01060"/>
    </source>
</evidence>
<evidence type="ECO:0000256" key="6">
    <source>
        <dbReference type="ARBA" id="ARBA00023004"/>
    </source>
</evidence>
<dbReference type="PIRSF" id="PIRSF038928">
    <property type="entry name" value="Catalase_clade1-3"/>
    <property type="match status" value="1"/>
</dbReference>
<dbReference type="GO" id="GO:0046872">
    <property type="term" value="F:metal ion binding"/>
    <property type="evidence" value="ECO:0007669"/>
    <property type="project" value="UniProtKB-KW"/>
</dbReference>
<dbReference type="GO" id="GO:0042744">
    <property type="term" value="P:hydrogen peroxide catabolic process"/>
    <property type="evidence" value="ECO:0007669"/>
    <property type="project" value="UniProtKB-KW"/>
</dbReference>
<comment type="function">
    <text evidence="12">Catalyzes the degradation of hydrogen peroxide (H(2)O(2)) generated by peroxisomal oxidases to water and oxygen, thereby protecting cells from the toxic effects of hydrogen peroxide.</text>
</comment>
<dbReference type="VEuPathDB" id="FungiDB:HpaG806398"/>
<dbReference type="InterPro" id="IPR024711">
    <property type="entry name" value="Catalase_clade1/3"/>
</dbReference>
<evidence type="ECO:0000256" key="3">
    <source>
        <dbReference type="ARBA" id="ARBA00022617"/>
    </source>
</evidence>
<evidence type="ECO:0000256" key="8">
    <source>
        <dbReference type="ARBA" id="ARBA00049254"/>
    </source>
</evidence>
<evidence type="ECO:0000256" key="13">
    <source>
        <dbReference type="SAM" id="MobiDB-lite"/>
    </source>
</evidence>
<dbReference type="PROSITE" id="PS00438">
    <property type="entry name" value="CATALASE_2"/>
    <property type="match status" value="1"/>
</dbReference>
<dbReference type="Gene3D" id="2.40.180.10">
    <property type="entry name" value="Catalase core domain"/>
    <property type="match status" value="1"/>
</dbReference>
<comment type="similarity">
    <text evidence="1 11">Belongs to the catalase family.</text>
</comment>
<dbReference type="PANTHER" id="PTHR11465">
    <property type="entry name" value="CATALASE"/>
    <property type="match status" value="1"/>
</dbReference>
<evidence type="ECO:0000256" key="4">
    <source>
        <dbReference type="ARBA" id="ARBA00022723"/>
    </source>
</evidence>
<dbReference type="GO" id="GO:0042542">
    <property type="term" value="P:response to hydrogen peroxide"/>
    <property type="evidence" value="ECO:0007669"/>
    <property type="project" value="TreeGrafter"/>
</dbReference>
<keyword evidence="5 11" id="KW-0560">Oxidoreductase</keyword>
<comment type="catalytic activity">
    <reaction evidence="8 11">
        <text>2 H2O2 = O2 + 2 H2O</text>
        <dbReference type="Rhea" id="RHEA:20309"/>
        <dbReference type="ChEBI" id="CHEBI:15377"/>
        <dbReference type="ChEBI" id="CHEBI:15379"/>
        <dbReference type="ChEBI" id="CHEBI:16240"/>
        <dbReference type="EC" id="1.11.1.6"/>
    </reaction>
</comment>
<sequence length="545" mass="61347">MVVTLDCTPNPNTVVSSFVKKTMTKNKTSTTTTSVGTPIPSPGLTTTTTAGPLGPVVLEDFTLLDRLAHFDHERIPERVVHAKGGGAFGYFEVTHADITKYCSAKLFSNVGKRTPVALRFSTVGGEQGSADTVRDPRGFAIKFYTEEGNWDLVGNNTPIFFLRDPMLFPSFIHTQKRLPHSHLKDPDMMWDFFSLRPETLHQQSFLFTDRGIPDGFRFMNGYGSHTFCNVNAKGETSYVKYHFKTDQGIRNLSVDKAAELAGSNPDYAVQDLYEAIAKKQYPSWTLYIQVMSLDEVAKATFNPFDVTKTWPHRTYPLIEVGRLALNRNPRNYFAEIEQLAFSPSFMVPGIEPSPDKMLQGRLFSYPDTQRHRLGTNYLQIPVNRPLKVPQTYQRDGAMVVNGNMYEAPNYYPNSKGGPPEDTSQRHRAYRGDFSVVYKYSTYDDDNYSQVGEFYRKTLDAAGREHLTDNIATSLVNASKPVQARAIANFTKCDEDYGRRLQEKVDALAAQKKHEDPTSLPAPSQLNPPRKPFEVAPPSDVMTPRL</sequence>
<feature type="compositionally biased region" description="Basic and acidic residues" evidence="13">
    <location>
        <begin position="505"/>
        <end position="516"/>
    </location>
</feature>
<dbReference type="InterPro" id="IPR011614">
    <property type="entry name" value="Catalase_core"/>
</dbReference>
<evidence type="ECO:0000256" key="11">
    <source>
        <dbReference type="RuleBase" id="RU000498"/>
    </source>
</evidence>
<feature type="region of interest" description="Disordered" evidence="13">
    <location>
        <begin position="505"/>
        <end position="545"/>
    </location>
</feature>
<dbReference type="GO" id="GO:0004096">
    <property type="term" value="F:catalase activity"/>
    <property type="evidence" value="ECO:0007669"/>
    <property type="project" value="UniProtKB-EC"/>
</dbReference>
<feature type="binding site" description="axial binding residue" evidence="10">
    <location>
        <position position="365"/>
    </location>
    <ligand>
        <name>heme</name>
        <dbReference type="ChEBI" id="CHEBI:30413"/>
    </ligand>
    <ligandPart>
        <name>Fe</name>
        <dbReference type="ChEBI" id="CHEBI:18248"/>
    </ligandPart>
</feature>
<protein>
    <recommendedName>
        <fullName evidence="11">Catalase</fullName>
        <ecNumber evidence="11">1.11.1.6</ecNumber>
    </recommendedName>
</protein>
<dbReference type="PRINTS" id="PR00067">
    <property type="entry name" value="CATALASE"/>
</dbReference>
<dbReference type="OMA" id="KFRWNVF"/>
<dbReference type="EC" id="1.11.1.6" evidence="11"/>
<dbReference type="CDD" id="cd08156">
    <property type="entry name" value="catalase_clade_3"/>
    <property type="match status" value="1"/>
</dbReference>
<keyword evidence="6 10" id="KW-0408">Iron</keyword>
<comment type="cofactor">
    <cofactor evidence="10">
        <name>heme</name>
        <dbReference type="ChEBI" id="CHEBI:30413"/>
    </cofactor>
</comment>
<evidence type="ECO:0000313" key="15">
    <source>
        <dbReference type="EnsemblProtists" id="HpaP806398"/>
    </source>
</evidence>
<keyword evidence="3 10" id="KW-0349">Heme</keyword>
<proteinExistence type="inferred from homology"/>
<dbReference type="Proteomes" id="UP000011713">
    <property type="component" value="Unassembled WGS sequence"/>
</dbReference>
<keyword evidence="7 11" id="KW-0376">Hydrogen peroxide</keyword>
<dbReference type="Pfam" id="PF00199">
    <property type="entry name" value="Catalase"/>
    <property type="match status" value="1"/>
</dbReference>
<dbReference type="PROSITE" id="PS51402">
    <property type="entry name" value="CATALASE_3"/>
    <property type="match status" value="1"/>
</dbReference>
<dbReference type="InterPro" id="IPR024708">
    <property type="entry name" value="Catalase_AS"/>
</dbReference>
<evidence type="ECO:0000256" key="10">
    <source>
        <dbReference type="PIRSR" id="PIRSR038928-2"/>
    </source>
</evidence>
<dbReference type="InParanoid" id="M4BJ21"/>
<dbReference type="SUPFAM" id="SSF56634">
    <property type="entry name" value="Heme-dependent catalase-like"/>
    <property type="match status" value="1"/>
</dbReference>
<evidence type="ECO:0000256" key="2">
    <source>
        <dbReference type="ARBA" id="ARBA00022559"/>
    </source>
</evidence>
<dbReference type="InterPro" id="IPR002226">
    <property type="entry name" value="Catalase_haem_BS"/>
</dbReference>
<evidence type="ECO:0000256" key="12">
    <source>
        <dbReference type="RuleBase" id="RU004142"/>
    </source>
</evidence>
<feature type="active site" evidence="9">
    <location>
        <position position="81"/>
    </location>
</feature>
<organism evidence="15 16">
    <name type="scientific">Hyaloperonospora arabidopsidis (strain Emoy2)</name>
    <name type="common">Downy mildew agent</name>
    <name type="synonym">Peronospora arabidopsidis</name>
    <dbReference type="NCBI Taxonomy" id="559515"/>
    <lineage>
        <taxon>Eukaryota</taxon>
        <taxon>Sar</taxon>
        <taxon>Stramenopiles</taxon>
        <taxon>Oomycota</taxon>
        <taxon>Peronosporomycetes</taxon>
        <taxon>Peronosporales</taxon>
        <taxon>Peronosporaceae</taxon>
        <taxon>Hyaloperonospora</taxon>
    </lineage>
</organism>
<feature type="region of interest" description="Disordered" evidence="13">
    <location>
        <begin position="28"/>
        <end position="50"/>
    </location>
</feature>
<dbReference type="HOGENOM" id="CLU_010645_2_0_1"/>
<dbReference type="Pfam" id="PF06628">
    <property type="entry name" value="Catalase-rel"/>
    <property type="match status" value="1"/>
</dbReference>
<accession>M4BJ21</accession>
<dbReference type="PANTHER" id="PTHR11465:SF9">
    <property type="entry name" value="CATALASE"/>
    <property type="match status" value="1"/>
</dbReference>
<dbReference type="InterPro" id="IPR040333">
    <property type="entry name" value="Catalase_3"/>
</dbReference>
<dbReference type="AlphaFoldDB" id="M4BJ21"/>
<name>M4BJ21_HYAAE</name>
<evidence type="ECO:0000256" key="5">
    <source>
        <dbReference type="ARBA" id="ARBA00023002"/>
    </source>
</evidence>
<dbReference type="GO" id="GO:0005739">
    <property type="term" value="C:mitochondrion"/>
    <property type="evidence" value="ECO:0007669"/>
    <property type="project" value="TreeGrafter"/>
</dbReference>
<dbReference type="InterPro" id="IPR018028">
    <property type="entry name" value="Catalase"/>
</dbReference>
<reference evidence="16" key="1">
    <citation type="journal article" date="2010" name="Science">
        <title>Signatures of adaptation to obligate biotrophy in the Hyaloperonospora arabidopsidis genome.</title>
        <authorList>
            <person name="Baxter L."/>
            <person name="Tripathy S."/>
            <person name="Ishaque N."/>
            <person name="Boot N."/>
            <person name="Cabral A."/>
            <person name="Kemen E."/>
            <person name="Thines M."/>
            <person name="Ah-Fong A."/>
            <person name="Anderson R."/>
            <person name="Badejoko W."/>
            <person name="Bittner-Eddy P."/>
            <person name="Boore J.L."/>
            <person name="Chibucos M.C."/>
            <person name="Coates M."/>
            <person name="Dehal P."/>
            <person name="Delehaunty K."/>
            <person name="Dong S."/>
            <person name="Downton P."/>
            <person name="Dumas B."/>
            <person name="Fabro G."/>
            <person name="Fronick C."/>
            <person name="Fuerstenberg S.I."/>
            <person name="Fulton L."/>
            <person name="Gaulin E."/>
            <person name="Govers F."/>
            <person name="Hughes L."/>
            <person name="Humphray S."/>
            <person name="Jiang R.H."/>
            <person name="Judelson H."/>
            <person name="Kamoun S."/>
            <person name="Kyung K."/>
            <person name="Meijer H."/>
            <person name="Minx P."/>
            <person name="Morris P."/>
            <person name="Nelson J."/>
            <person name="Phuntumart V."/>
            <person name="Qutob D."/>
            <person name="Rehmany A."/>
            <person name="Rougon-Cardoso A."/>
            <person name="Ryden P."/>
            <person name="Torto-Alalibo T."/>
            <person name="Studholme D."/>
            <person name="Wang Y."/>
            <person name="Win J."/>
            <person name="Wood J."/>
            <person name="Clifton S.W."/>
            <person name="Rogers J."/>
            <person name="Van den Ackerveken G."/>
            <person name="Jones J.D."/>
            <person name="McDowell J.M."/>
            <person name="Beynon J."/>
            <person name="Tyler B.M."/>
        </authorList>
    </citation>
    <scope>NUCLEOTIDE SEQUENCE [LARGE SCALE GENOMIC DNA]</scope>
    <source>
        <strain evidence="16">Emoy2</strain>
    </source>
</reference>
<dbReference type="GO" id="GO:0005777">
    <property type="term" value="C:peroxisome"/>
    <property type="evidence" value="ECO:0007669"/>
    <property type="project" value="TreeGrafter"/>
</dbReference>
<dbReference type="FunFam" id="2.40.180.10:FF:000001">
    <property type="entry name" value="Catalase"/>
    <property type="match status" value="1"/>
</dbReference>